<evidence type="ECO:0000313" key="1">
    <source>
        <dbReference type="EMBL" id="KAI6092777.1"/>
    </source>
</evidence>
<dbReference type="EMBL" id="MU394282">
    <property type="protein sequence ID" value="KAI6092777.1"/>
    <property type="molecule type" value="Genomic_DNA"/>
</dbReference>
<gene>
    <name evidence="1" type="ORF">F4821DRAFT_110976</name>
</gene>
<proteinExistence type="predicted"/>
<organism evidence="1 2">
    <name type="scientific">Hypoxylon rubiginosum</name>
    <dbReference type="NCBI Taxonomy" id="110542"/>
    <lineage>
        <taxon>Eukaryota</taxon>
        <taxon>Fungi</taxon>
        <taxon>Dikarya</taxon>
        <taxon>Ascomycota</taxon>
        <taxon>Pezizomycotina</taxon>
        <taxon>Sordariomycetes</taxon>
        <taxon>Xylariomycetidae</taxon>
        <taxon>Xylariales</taxon>
        <taxon>Hypoxylaceae</taxon>
        <taxon>Hypoxylon</taxon>
    </lineage>
</organism>
<comment type="caution">
    <text evidence="1">The sequence shown here is derived from an EMBL/GenBank/DDBJ whole genome shotgun (WGS) entry which is preliminary data.</text>
</comment>
<dbReference type="Proteomes" id="UP001497680">
    <property type="component" value="Unassembled WGS sequence"/>
</dbReference>
<name>A0ACC0DIW1_9PEZI</name>
<protein>
    <submittedName>
        <fullName evidence="1">Uncharacterized protein</fullName>
    </submittedName>
</protein>
<reference evidence="1 2" key="1">
    <citation type="journal article" date="2022" name="New Phytol.">
        <title>Ecological generalism drives hyperdiversity of secondary metabolite gene clusters in xylarialean endophytes.</title>
        <authorList>
            <person name="Franco M.E.E."/>
            <person name="Wisecaver J.H."/>
            <person name="Arnold A.E."/>
            <person name="Ju Y.M."/>
            <person name="Slot J.C."/>
            <person name="Ahrendt S."/>
            <person name="Moore L.P."/>
            <person name="Eastman K.E."/>
            <person name="Scott K."/>
            <person name="Konkel Z."/>
            <person name="Mondo S.J."/>
            <person name="Kuo A."/>
            <person name="Hayes R.D."/>
            <person name="Haridas S."/>
            <person name="Andreopoulos B."/>
            <person name="Riley R."/>
            <person name="LaButti K."/>
            <person name="Pangilinan J."/>
            <person name="Lipzen A."/>
            <person name="Amirebrahimi M."/>
            <person name="Yan J."/>
            <person name="Adam C."/>
            <person name="Keymanesh K."/>
            <person name="Ng V."/>
            <person name="Louie K."/>
            <person name="Northen T."/>
            <person name="Drula E."/>
            <person name="Henrissat B."/>
            <person name="Hsieh H.M."/>
            <person name="Youens-Clark K."/>
            <person name="Lutzoni F."/>
            <person name="Miadlikowska J."/>
            <person name="Eastwood D.C."/>
            <person name="Hamelin R.C."/>
            <person name="Grigoriev I.V."/>
            <person name="U'Ren J.M."/>
        </authorList>
    </citation>
    <scope>NUCLEOTIDE SEQUENCE [LARGE SCALE GENOMIC DNA]</scope>
    <source>
        <strain evidence="1 2">ER1909</strain>
    </source>
</reference>
<keyword evidence="2" id="KW-1185">Reference proteome</keyword>
<accession>A0ACC0DIW1</accession>
<evidence type="ECO:0000313" key="2">
    <source>
        <dbReference type="Proteomes" id="UP001497680"/>
    </source>
</evidence>
<sequence>MRPFRIAHTSHSTCHFTSSTTMAPPTYIISRMGDPIFAVIIGLGAAATRINREQKEKGKTTEQTIEAGKRRFGSLFTSKPAQ</sequence>